<feature type="transmembrane region" description="Helical" evidence="1">
    <location>
        <begin position="256"/>
        <end position="277"/>
    </location>
</feature>
<feature type="transmembrane region" description="Helical" evidence="1">
    <location>
        <begin position="80"/>
        <end position="101"/>
    </location>
</feature>
<dbReference type="PANTHER" id="PTHR23028">
    <property type="entry name" value="ACETYLTRANSFERASE"/>
    <property type="match status" value="1"/>
</dbReference>
<dbReference type="PANTHER" id="PTHR23028:SF131">
    <property type="entry name" value="BLR2367 PROTEIN"/>
    <property type="match status" value="1"/>
</dbReference>
<feature type="transmembrane region" description="Helical" evidence="1">
    <location>
        <begin position="7"/>
        <end position="27"/>
    </location>
</feature>
<dbReference type="RefSeq" id="WP_182662081.1">
    <property type="nucleotide sequence ID" value="NZ_JACIVI010000001.1"/>
</dbReference>
<feature type="transmembrane region" description="Helical" evidence="1">
    <location>
        <begin position="147"/>
        <end position="166"/>
    </location>
</feature>
<sequence>MSHSLSLYLDVVRFLAAFAVLLAHLSSRPFTEGLNWRGTAAFGDLAVTVFFVLSGYVISYVTTQRERRPLLYVAARVSRLYSVVAVALLLTLALDLAGTHLNEAFYSIQKVLWKPPSIEGYLASLFFVNEFQVFGFKGISPGTNGPYWSLSFEAAYYLIAGLFLFLRPKFWIPLAILVLLLGGRTISALLPLWLLGFYLHRLPHSRFPRLTTAFWLALFLSSATAVASAPTVAHLLPSDNFGYYFPWGRGSFNRNLIADYVAGSLFGVHLVAARELFERSKFQLPAAQAIRLLGSLTFPLYLFHYPIICFLCAISPWASTSKTHALFVTTGVMLTVVALTPFCDRIRDHMRTQIISRFSRPNEA</sequence>
<keyword evidence="4" id="KW-1185">Reference proteome</keyword>
<dbReference type="AlphaFoldDB" id="A0A839HP40"/>
<protein>
    <submittedName>
        <fullName evidence="3">Acyltransferase</fullName>
    </submittedName>
</protein>
<feature type="transmembrane region" description="Helical" evidence="1">
    <location>
        <begin position="172"/>
        <end position="200"/>
    </location>
</feature>
<feature type="transmembrane region" description="Helical" evidence="1">
    <location>
        <begin position="212"/>
        <end position="236"/>
    </location>
</feature>
<dbReference type="Pfam" id="PF01757">
    <property type="entry name" value="Acyl_transf_3"/>
    <property type="match status" value="1"/>
</dbReference>
<keyword evidence="1" id="KW-1133">Transmembrane helix</keyword>
<reference evidence="3 4" key="1">
    <citation type="submission" date="2020-08" db="EMBL/GenBank/DDBJ databases">
        <title>Aquariorum lacteus gen. nov., sp. nov., a new member of the family Comamonadaceae, isolated from freshwater aquarium.</title>
        <authorList>
            <person name="Chun S.-J."/>
        </authorList>
    </citation>
    <scope>NUCLEOTIDE SEQUENCE [LARGE SCALE GENOMIC DNA]</scope>
    <source>
        <strain evidence="3 4">SJAQ100</strain>
    </source>
</reference>
<name>A0A839HP40_9BURK</name>
<feature type="transmembrane region" description="Helical" evidence="1">
    <location>
        <begin position="324"/>
        <end position="343"/>
    </location>
</feature>
<feature type="transmembrane region" description="Helical" evidence="1">
    <location>
        <begin position="39"/>
        <end position="59"/>
    </location>
</feature>
<evidence type="ECO:0000313" key="3">
    <source>
        <dbReference type="EMBL" id="MBB1161358.1"/>
    </source>
</evidence>
<feature type="transmembrane region" description="Helical" evidence="1">
    <location>
        <begin position="298"/>
        <end position="318"/>
    </location>
</feature>
<dbReference type="EMBL" id="JACIVI010000001">
    <property type="protein sequence ID" value="MBB1161358.1"/>
    <property type="molecule type" value="Genomic_DNA"/>
</dbReference>
<dbReference type="InterPro" id="IPR002656">
    <property type="entry name" value="Acyl_transf_3_dom"/>
</dbReference>
<evidence type="ECO:0000313" key="4">
    <source>
        <dbReference type="Proteomes" id="UP000586093"/>
    </source>
</evidence>
<keyword evidence="1" id="KW-0472">Membrane</keyword>
<feature type="domain" description="Acyltransferase 3" evidence="2">
    <location>
        <begin position="8"/>
        <end position="313"/>
    </location>
</feature>
<comment type="caution">
    <text evidence="3">The sequence shown here is derived from an EMBL/GenBank/DDBJ whole genome shotgun (WGS) entry which is preliminary data.</text>
</comment>
<proteinExistence type="predicted"/>
<organism evidence="3 4">
    <name type="scientific">Aquariibacter albus</name>
    <dbReference type="NCBI Taxonomy" id="2759899"/>
    <lineage>
        <taxon>Bacteria</taxon>
        <taxon>Pseudomonadati</taxon>
        <taxon>Pseudomonadota</taxon>
        <taxon>Betaproteobacteria</taxon>
        <taxon>Burkholderiales</taxon>
        <taxon>Sphaerotilaceae</taxon>
        <taxon>Aquariibacter</taxon>
    </lineage>
</organism>
<dbReference type="InterPro" id="IPR050879">
    <property type="entry name" value="Acyltransferase_3"/>
</dbReference>
<accession>A0A839HP40</accession>
<feature type="transmembrane region" description="Helical" evidence="1">
    <location>
        <begin position="121"/>
        <end position="140"/>
    </location>
</feature>
<dbReference type="GO" id="GO:0000271">
    <property type="term" value="P:polysaccharide biosynthetic process"/>
    <property type="evidence" value="ECO:0007669"/>
    <property type="project" value="TreeGrafter"/>
</dbReference>
<dbReference type="GO" id="GO:0016747">
    <property type="term" value="F:acyltransferase activity, transferring groups other than amino-acyl groups"/>
    <property type="evidence" value="ECO:0007669"/>
    <property type="project" value="InterPro"/>
</dbReference>
<dbReference type="GO" id="GO:0016020">
    <property type="term" value="C:membrane"/>
    <property type="evidence" value="ECO:0007669"/>
    <property type="project" value="TreeGrafter"/>
</dbReference>
<keyword evidence="3" id="KW-0808">Transferase</keyword>
<keyword evidence="3" id="KW-0012">Acyltransferase</keyword>
<keyword evidence="1" id="KW-0812">Transmembrane</keyword>
<evidence type="ECO:0000256" key="1">
    <source>
        <dbReference type="SAM" id="Phobius"/>
    </source>
</evidence>
<gene>
    <name evidence="3" type="ORF">H4F90_05105</name>
</gene>
<dbReference type="Proteomes" id="UP000586093">
    <property type="component" value="Unassembled WGS sequence"/>
</dbReference>
<evidence type="ECO:0000259" key="2">
    <source>
        <dbReference type="Pfam" id="PF01757"/>
    </source>
</evidence>